<sequence>MAATDVKPFFNISHRMEDQMSNECLVCSEAVNISADVLVGEIIACGACGQEHELLMVDGQPKLALAPEVEEDWGE</sequence>
<dbReference type="GeneID" id="89683516"/>
<name>A0ABS7F839_9NEIS</name>
<dbReference type="Gene3D" id="2.20.28.160">
    <property type="match status" value="1"/>
</dbReference>
<dbReference type="EMBL" id="JAHDTB010000001">
    <property type="protein sequence ID" value="MBW8286248.1"/>
    <property type="molecule type" value="Genomic_DNA"/>
</dbReference>
<organism evidence="1 2">
    <name type="scientific">Chromobacterium subtsugae</name>
    <dbReference type="NCBI Taxonomy" id="251747"/>
    <lineage>
        <taxon>Bacteria</taxon>
        <taxon>Pseudomonadati</taxon>
        <taxon>Pseudomonadota</taxon>
        <taxon>Betaproteobacteria</taxon>
        <taxon>Neisseriales</taxon>
        <taxon>Chromobacteriaceae</taxon>
        <taxon>Chromobacterium</taxon>
    </lineage>
</organism>
<keyword evidence="2" id="KW-1185">Reference proteome</keyword>
<gene>
    <name evidence="1" type="ORF">KIF53_01180</name>
</gene>
<dbReference type="PANTHER" id="PTHR40393">
    <property type="entry name" value="LYSINE BIOSYNTHESIS PROTEIN-RELATED-RELATED"/>
    <property type="match status" value="1"/>
</dbReference>
<accession>A0ABS7F839</accession>
<dbReference type="InterPro" id="IPR005906">
    <property type="entry name" value="LysW"/>
</dbReference>
<dbReference type="Pfam" id="PF21344">
    <property type="entry name" value="Zn_ribbon_LysW"/>
    <property type="match status" value="1"/>
</dbReference>
<proteinExistence type="predicted"/>
<evidence type="ECO:0000313" key="1">
    <source>
        <dbReference type="EMBL" id="MBW8286248.1"/>
    </source>
</evidence>
<dbReference type="RefSeq" id="WP_216595284.1">
    <property type="nucleotide sequence ID" value="NZ_CP142381.1"/>
</dbReference>
<protein>
    <submittedName>
        <fullName evidence="1">Lysine biosynthesis protein LysW</fullName>
    </submittedName>
</protein>
<comment type="caution">
    <text evidence="1">The sequence shown here is derived from an EMBL/GenBank/DDBJ whole genome shotgun (WGS) entry which is preliminary data.</text>
</comment>
<dbReference type="CDD" id="cd13946">
    <property type="entry name" value="LysW"/>
    <property type="match status" value="1"/>
</dbReference>
<dbReference type="Proteomes" id="UP000711178">
    <property type="component" value="Unassembled WGS sequence"/>
</dbReference>
<reference evidence="1 2" key="1">
    <citation type="submission" date="2021-05" db="EMBL/GenBank/DDBJ databases">
        <title>Draft Whole Genome Sequencing Of Biosensor Chromobacterium violaceum Strain CV026 Reveals A Regulatory RNA In Chromobacterium violaceum Phenotype Regulatory Network.</title>
        <authorList>
            <person name="Hong K.W."/>
            <person name="Chan K.G."/>
            <person name="Chang C.-Y."/>
        </authorList>
    </citation>
    <scope>NUCLEOTIDE SEQUENCE [LARGE SCALE GENOMIC DNA]</scope>
    <source>
        <strain evidence="1 2">ATCC 31532</strain>
    </source>
</reference>
<dbReference type="PANTHER" id="PTHR40393:SF1">
    <property type="entry name" value="LYSINE BIOSYNTHESIS PROTEIN-RELATED"/>
    <property type="match status" value="1"/>
</dbReference>
<evidence type="ECO:0000313" key="2">
    <source>
        <dbReference type="Proteomes" id="UP000711178"/>
    </source>
</evidence>